<evidence type="ECO:0000256" key="3">
    <source>
        <dbReference type="ARBA" id="ARBA00022448"/>
    </source>
</evidence>
<feature type="signal peptide" evidence="8">
    <location>
        <begin position="1"/>
        <end position="20"/>
    </location>
</feature>
<dbReference type="InterPro" id="IPR051906">
    <property type="entry name" value="TolC-like"/>
</dbReference>
<comment type="similarity">
    <text evidence="2">Belongs to the outer membrane factor (OMF) (TC 1.B.17) family.</text>
</comment>
<dbReference type="PANTHER" id="PTHR30026">
    <property type="entry name" value="OUTER MEMBRANE PROTEIN TOLC"/>
    <property type="match status" value="1"/>
</dbReference>
<reference evidence="9 10" key="1">
    <citation type="submission" date="2017-04" db="EMBL/GenBank/DDBJ databases">
        <title>Complete genome sequence of Flavobacterium kingsejong AJ004.</title>
        <authorList>
            <person name="Lee P.C."/>
        </authorList>
    </citation>
    <scope>NUCLEOTIDE SEQUENCE [LARGE SCALE GENOMIC DNA]</scope>
    <source>
        <strain evidence="9 10">AJ004</strain>
    </source>
</reference>
<evidence type="ECO:0000256" key="2">
    <source>
        <dbReference type="ARBA" id="ARBA00007613"/>
    </source>
</evidence>
<protein>
    <submittedName>
        <fullName evidence="9">Transporter</fullName>
    </submittedName>
</protein>
<keyword evidence="7" id="KW-0998">Cell outer membrane</keyword>
<dbReference type="AlphaFoldDB" id="A0A2S1LUA3"/>
<keyword evidence="10" id="KW-1185">Reference proteome</keyword>
<evidence type="ECO:0000256" key="1">
    <source>
        <dbReference type="ARBA" id="ARBA00004442"/>
    </source>
</evidence>
<dbReference type="Gene3D" id="1.20.1600.10">
    <property type="entry name" value="Outer membrane efflux proteins (OEP)"/>
    <property type="match status" value="1"/>
</dbReference>
<evidence type="ECO:0000256" key="6">
    <source>
        <dbReference type="ARBA" id="ARBA00023136"/>
    </source>
</evidence>
<comment type="subcellular location">
    <subcellularLocation>
        <location evidence="1">Cell outer membrane</location>
    </subcellularLocation>
</comment>
<organism evidence="9 10">
    <name type="scientific">Flavobacterium kingsejongi</name>
    <dbReference type="NCBI Taxonomy" id="1678728"/>
    <lineage>
        <taxon>Bacteria</taxon>
        <taxon>Pseudomonadati</taxon>
        <taxon>Bacteroidota</taxon>
        <taxon>Flavobacteriia</taxon>
        <taxon>Flavobacteriales</taxon>
        <taxon>Flavobacteriaceae</taxon>
        <taxon>Flavobacterium</taxon>
    </lineage>
</organism>
<accession>A0A2S1LUA3</accession>
<sequence length="457" mass="51696">MKRLIFTVFSCILLGLGNHAAYSQVKKWTLNECVNYALEKNISIRQSKLDYESSQIDKKVARGNFLPTINASGQHNWINGLTQNVTTGILEIQTTQNSSFNGTVGIDIYKGLQHQNTFRRSKLALIASQYQLLKMQEDVALNVANAYLQVLFNRENLKVQKELLHLDSIQMNRTGQLVDAGTLPRGDLLDIKATVSGDNQKKIAAENQLLISKLSLAQLLQLDDFQNFDVADEDYDSKENAVMMELPSAIYAKAKEQRTELKIAKANLEVAEKDVTIARGGYQPSLQGFYNFNTRISYSDIPVSLGNNQFTTIPAPRFWDQFVDNKGHTFGVQLSVPILNGFSVRNNVQRAKVALERSKIAYEQSELDLERNVYTAFTDAQGALKSYEAAEVAVEARKEAFRYATERYEVGLINTLDLNQSQTLYANAQSEVLRTKYDYMFRVKILEFYFGIPIIQK</sequence>
<dbReference type="PANTHER" id="PTHR30026:SF20">
    <property type="entry name" value="OUTER MEMBRANE PROTEIN TOLC"/>
    <property type="match status" value="1"/>
</dbReference>
<keyword evidence="5" id="KW-0812">Transmembrane</keyword>
<keyword evidence="3" id="KW-0813">Transport</keyword>
<proteinExistence type="inferred from homology"/>
<evidence type="ECO:0000256" key="5">
    <source>
        <dbReference type="ARBA" id="ARBA00022692"/>
    </source>
</evidence>
<keyword evidence="6" id="KW-0472">Membrane</keyword>
<evidence type="ECO:0000256" key="8">
    <source>
        <dbReference type="SAM" id="SignalP"/>
    </source>
</evidence>
<keyword evidence="4" id="KW-1134">Transmembrane beta strand</keyword>
<gene>
    <name evidence="9" type="ORF">FK004_01640</name>
</gene>
<dbReference type="EMBL" id="CP020919">
    <property type="protein sequence ID" value="AWG27231.1"/>
    <property type="molecule type" value="Genomic_DNA"/>
</dbReference>
<keyword evidence="8" id="KW-0732">Signal</keyword>
<dbReference type="SUPFAM" id="SSF56954">
    <property type="entry name" value="Outer membrane efflux proteins (OEP)"/>
    <property type="match status" value="1"/>
</dbReference>
<dbReference type="GO" id="GO:0015288">
    <property type="term" value="F:porin activity"/>
    <property type="evidence" value="ECO:0007669"/>
    <property type="project" value="TreeGrafter"/>
</dbReference>
<dbReference type="InterPro" id="IPR003423">
    <property type="entry name" value="OMP_efflux"/>
</dbReference>
<dbReference type="OrthoDB" id="9811587at2"/>
<evidence type="ECO:0000256" key="4">
    <source>
        <dbReference type="ARBA" id="ARBA00022452"/>
    </source>
</evidence>
<feature type="chain" id="PRO_5015453052" evidence="8">
    <location>
        <begin position="21"/>
        <end position="457"/>
    </location>
</feature>
<evidence type="ECO:0000313" key="9">
    <source>
        <dbReference type="EMBL" id="AWG27231.1"/>
    </source>
</evidence>
<dbReference type="Proteomes" id="UP000244677">
    <property type="component" value="Chromosome"/>
</dbReference>
<evidence type="ECO:0000256" key="7">
    <source>
        <dbReference type="ARBA" id="ARBA00023237"/>
    </source>
</evidence>
<dbReference type="RefSeq" id="WP_108738718.1">
    <property type="nucleotide sequence ID" value="NZ_CP020919.1"/>
</dbReference>
<name>A0A2S1LUA3_9FLAO</name>
<dbReference type="Pfam" id="PF02321">
    <property type="entry name" value="OEP"/>
    <property type="match status" value="2"/>
</dbReference>
<dbReference type="KEGG" id="fki:FK004_01640"/>
<dbReference type="GO" id="GO:0015562">
    <property type="term" value="F:efflux transmembrane transporter activity"/>
    <property type="evidence" value="ECO:0007669"/>
    <property type="project" value="InterPro"/>
</dbReference>
<evidence type="ECO:0000313" key="10">
    <source>
        <dbReference type="Proteomes" id="UP000244677"/>
    </source>
</evidence>
<dbReference type="GO" id="GO:1990281">
    <property type="term" value="C:efflux pump complex"/>
    <property type="evidence" value="ECO:0007669"/>
    <property type="project" value="TreeGrafter"/>
</dbReference>
<dbReference type="GO" id="GO:0009279">
    <property type="term" value="C:cell outer membrane"/>
    <property type="evidence" value="ECO:0007669"/>
    <property type="project" value="UniProtKB-SubCell"/>
</dbReference>